<dbReference type="AlphaFoldDB" id="A0A4Z0V5K4"/>
<dbReference type="GO" id="GO:0016757">
    <property type="term" value="F:glycosyltransferase activity"/>
    <property type="evidence" value="ECO:0007669"/>
    <property type="project" value="InterPro"/>
</dbReference>
<proteinExistence type="predicted"/>
<keyword evidence="3" id="KW-0808">Transferase</keyword>
<reference evidence="3 4" key="1">
    <citation type="submission" date="2019-02" db="EMBL/GenBank/DDBJ databases">
        <title>Isolation and identification of novel species under the genus Muribaculum.</title>
        <authorList>
            <person name="Miyake S."/>
            <person name="Ding Y."/>
            <person name="Low A."/>
            <person name="Soh M."/>
            <person name="Seedorf H."/>
        </authorList>
    </citation>
    <scope>NUCLEOTIDE SEQUENCE [LARGE SCALE GENOMIC DNA]</scope>
    <source>
        <strain evidence="3 4">TLL-A3</strain>
    </source>
</reference>
<name>A0A4Z0V5K4_9BACT</name>
<dbReference type="SUPFAM" id="SSF53756">
    <property type="entry name" value="UDP-Glycosyltransferase/glycogen phosphorylase"/>
    <property type="match status" value="1"/>
</dbReference>
<dbReference type="PANTHER" id="PTHR12526:SF630">
    <property type="entry name" value="GLYCOSYLTRANSFERASE"/>
    <property type="match status" value="1"/>
</dbReference>
<dbReference type="InterPro" id="IPR001296">
    <property type="entry name" value="Glyco_trans_1"/>
</dbReference>
<dbReference type="Pfam" id="PF13439">
    <property type="entry name" value="Glyco_transf_4"/>
    <property type="match status" value="1"/>
</dbReference>
<dbReference type="Gene3D" id="3.40.50.2000">
    <property type="entry name" value="Glycogen Phosphorylase B"/>
    <property type="match status" value="2"/>
</dbReference>
<comment type="caution">
    <text evidence="3">The sequence shown here is derived from an EMBL/GenBank/DDBJ whole genome shotgun (WGS) entry which is preliminary data.</text>
</comment>
<dbReference type="GeneID" id="82150696"/>
<organism evidence="3 4">
    <name type="scientific">Duncaniella freteri</name>
    <dbReference type="NCBI Taxonomy" id="2530391"/>
    <lineage>
        <taxon>Bacteria</taxon>
        <taxon>Pseudomonadati</taxon>
        <taxon>Bacteroidota</taxon>
        <taxon>Bacteroidia</taxon>
        <taxon>Bacteroidales</taxon>
        <taxon>Muribaculaceae</taxon>
        <taxon>Duncaniella</taxon>
    </lineage>
</organism>
<accession>A0A4Z0V5K4</accession>
<dbReference type="RefSeq" id="WP_135472442.1">
    <property type="nucleotide sequence ID" value="NZ_CASJDB010000034.1"/>
</dbReference>
<evidence type="ECO:0000313" key="4">
    <source>
        <dbReference type="Proteomes" id="UP000297635"/>
    </source>
</evidence>
<dbReference type="Pfam" id="PF00534">
    <property type="entry name" value="Glycos_transf_1"/>
    <property type="match status" value="1"/>
</dbReference>
<keyword evidence="4" id="KW-1185">Reference proteome</keyword>
<feature type="domain" description="Glycosyl transferase family 1" evidence="1">
    <location>
        <begin position="181"/>
        <end position="314"/>
    </location>
</feature>
<feature type="domain" description="Glycosyltransferase subfamily 4-like N-terminal" evidence="2">
    <location>
        <begin position="13"/>
        <end position="165"/>
    </location>
</feature>
<dbReference type="EMBL" id="SJSA01000002">
    <property type="protein sequence ID" value="TGG36731.1"/>
    <property type="molecule type" value="Genomic_DNA"/>
</dbReference>
<gene>
    <name evidence="3" type="ORF">EZ315_12925</name>
</gene>
<evidence type="ECO:0000259" key="1">
    <source>
        <dbReference type="Pfam" id="PF00534"/>
    </source>
</evidence>
<dbReference type="PANTHER" id="PTHR12526">
    <property type="entry name" value="GLYCOSYLTRANSFERASE"/>
    <property type="match status" value="1"/>
</dbReference>
<protein>
    <submittedName>
        <fullName evidence="3">Glycosyltransferase</fullName>
    </submittedName>
</protein>
<dbReference type="Proteomes" id="UP000297635">
    <property type="component" value="Unassembled WGS sequence"/>
</dbReference>
<sequence length="348" mass="39176">MRILQVITLSELGGAQSVVINLANKLCENHEVIVAAGEGDGKMFDGLSLKVTTERVPSLMRRLSPINELKAMLQLKKIYRKYHPDIIHLHSSKAGILGRIAFPKSKIVYTVHGFDSIRIAYRKFLPLEKILQYQCAYIVGVSRYDERNLLDEGINQNVSVVYNGIFKPKELDADPFKDFKGYKGKVLCIARLSPQKNTKLFIDVARLLPEYAFIWIGNQSLPNFDYPKNVYFIGNIQGAGSYAKYADVFMLPSNYEGLPMVIIEALSNGTPVVASDVGGISELLDCDNGYALKNEAGIMAEKIKEIITLPTQKKEAMFRHCVSTYENQFTVDKMVNGYLNIYEKIVNR</sequence>
<evidence type="ECO:0000313" key="3">
    <source>
        <dbReference type="EMBL" id="TGG36731.1"/>
    </source>
</evidence>
<evidence type="ECO:0000259" key="2">
    <source>
        <dbReference type="Pfam" id="PF13439"/>
    </source>
</evidence>
<dbReference type="InterPro" id="IPR028098">
    <property type="entry name" value="Glyco_trans_4-like_N"/>
</dbReference>